<protein>
    <submittedName>
        <fullName evidence="2">(California timema) hypothetical protein</fullName>
    </submittedName>
</protein>
<accession>A0A7R9J0N1</accession>
<organism evidence="2">
    <name type="scientific">Timema californicum</name>
    <name type="common">California timema</name>
    <name type="synonym">Walking stick</name>
    <dbReference type="NCBI Taxonomy" id="61474"/>
    <lineage>
        <taxon>Eukaryota</taxon>
        <taxon>Metazoa</taxon>
        <taxon>Ecdysozoa</taxon>
        <taxon>Arthropoda</taxon>
        <taxon>Hexapoda</taxon>
        <taxon>Insecta</taxon>
        <taxon>Pterygota</taxon>
        <taxon>Neoptera</taxon>
        <taxon>Polyneoptera</taxon>
        <taxon>Phasmatodea</taxon>
        <taxon>Timematodea</taxon>
        <taxon>Timematoidea</taxon>
        <taxon>Timematidae</taxon>
        <taxon>Timema</taxon>
    </lineage>
</organism>
<feature type="compositionally biased region" description="Basic and acidic residues" evidence="1">
    <location>
        <begin position="317"/>
        <end position="327"/>
    </location>
</feature>
<proteinExistence type="predicted"/>
<name>A0A7R9J0N1_TIMCA</name>
<reference evidence="2" key="1">
    <citation type="submission" date="2020-11" db="EMBL/GenBank/DDBJ databases">
        <authorList>
            <person name="Tran Van P."/>
        </authorList>
    </citation>
    <scope>NUCLEOTIDE SEQUENCE</scope>
</reference>
<gene>
    <name evidence="2" type="ORF">TCMB3V08_LOCUS3071</name>
</gene>
<evidence type="ECO:0000313" key="2">
    <source>
        <dbReference type="EMBL" id="CAD7570366.1"/>
    </source>
</evidence>
<evidence type="ECO:0000256" key="1">
    <source>
        <dbReference type="SAM" id="MobiDB-lite"/>
    </source>
</evidence>
<feature type="region of interest" description="Disordered" evidence="1">
    <location>
        <begin position="290"/>
        <end position="328"/>
    </location>
</feature>
<dbReference type="AlphaFoldDB" id="A0A7R9J0N1"/>
<sequence>MSLVLVRSMTQYLESSPQSGPGLAQAILCSYSEDISTTWRCAHKASCSASAQHRPCIRALVSKSDLTLQNCILRPVIITDVPSSPKSLPLSTLSFSLQTARSSRAMVRPGSPLLLTNLDSCCFCQGCSNSREPRHTVCCDSDAFVQPVSQPWRALASRNSTLTHFLELKLSAGLATLSGGVSRQQFAAPAHASRDSRHGEPSYRYQVARVNFPDEANVNKGKKSWGERLKLGRGVDKDRPVPHQAPRDADNNPYLLQEYRNKYGTLSGGSALSKSMKYAETWLYGSVSGPPGSKRLPSETSPLPLPPPPATGHRHTRGEATQRRDGISRVTSVQLRGRRVFMPRIPHRYPKE</sequence>
<dbReference type="EMBL" id="OE180020">
    <property type="protein sequence ID" value="CAD7570366.1"/>
    <property type="molecule type" value="Genomic_DNA"/>
</dbReference>